<dbReference type="STRING" id="342108.amb3701"/>
<evidence type="ECO:0000259" key="4">
    <source>
        <dbReference type="PROSITE" id="PS50111"/>
    </source>
</evidence>
<dbReference type="Gene3D" id="1.10.287.950">
    <property type="entry name" value="Methyl-accepting chemotaxis protein"/>
    <property type="match status" value="1"/>
</dbReference>
<feature type="transmembrane region" description="Helical" evidence="3">
    <location>
        <begin position="12"/>
        <end position="31"/>
    </location>
</feature>
<dbReference type="RefSeq" id="WP_011386057.1">
    <property type="nucleotide sequence ID" value="NC_007626.1"/>
</dbReference>
<feature type="domain" description="Methyl-accepting transducer" evidence="4">
    <location>
        <begin position="183"/>
        <end position="405"/>
    </location>
</feature>
<dbReference type="PROSITE" id="PS50111">
    <property type="entry name" value="CHEMOTAXIS_TRANSDUC_2"/>
    <property type="match status" value="1"/>
</dbReference>
<dbReference type="GO" id="GO:0016020">
    <property type="term" value="C:membrane"/>
    <property type="evidence" value="ECO:0007669"/>
    <property type="project" value="InterPro"/>
</dbReference>
<sequence length="438" mass="45705">MLPNIDSRQASSLLIVIVIALTVLAIISLTGGPLGGLQWMELILCLVLGGAGLLIGASLRVRVGKTAEFVDRATRVVAAAAQGDLNARITNIDRRHPIASLLSGINRVLDLSEAFAKEANTAMQYANQRKYFRTILTKGLRGDFVTFATTINRSLAMMETNEKAFVAFAEEKVRPVARAVGGASSALADNASNLSAQASDTSQQAMTVAAAAEQASVNVQAVASAVEEFSASIREITQQVNRAASTAQEASGKVEQTNSVVQTLGNAAQRIGDVVSLIQDIASQTNLLALNATIEAARAGEAGKGFAVVANEVKNLANQTARATEDITQQVSQIQDATKEAVQAMSEIGVTVAQIEETSAAVAGAVEEQNAVTQEIARNVAEAATGTQSVSEAISLVQAAAKNALDGAAEVSHSSQSMSRDSSNLIENIDSFLDRLRA</sequence>
<evidence type="ECO:0000256" key="2">
    <source>
        <dbReference type="PROSITE-ProRule" id="PRU00284"/>
    </source>
</evidence>
<evidence type="ECO:0000313" key="5">
    <source>
        <dbReference type="EMBL" id="BAE52505.1"/>
    </source>
</evidence>
<feature type="transmembrane region" description="Helical" evidence="3">
    <location>
        <begin position="37"/>
        <end position="59"/>
    </location>
</feature>
<evidence type="ECO:0000313" key="6">
    <source>
        <dbReference type="Proteomes" id="UP000007058"/>
    </source>
</evidence>
<keyword evidence="3" id="KW-1133">Transmembrane helix</keyword>
<dbReference type="PANTHER" id="PTHR32089">
    <property type="entry name" value="METHYL-ACCEPTING CHEMOTAXIS PROTEIN MCPB"/>
    <property type="match status" value="1"/>
</dbReference>
<dbReference type="EMBL" id="AP007255">
    <property type="protein sequence ID" value="BAE52505.1"/>
    <property type="molecule type" value="Genomic_DNA"/>
</dbReference>
<dbReference type="InterPro" id="IPR004089">
    <property type="entry name" value="MCPsignal_dom"/>
</dbReference>
<dbReference type="SMART" id="SM00283">
    <property type="entry name" value="MA"/>
    <property type="match status" value="1"/>
</dbReference>
<gene>
    <name evidence="5" type="ordered locus">amb3701</name>
</gene>
<keyword evidence="6" id="KW-1185">Reference proteome</keyword>
<keyword evidence="3" id="KW-0472">Membrane</keyword>
<evidence type="ECO:0000256" key="1">
    <source>
        <dbReference type="ARBA" id="ARBA00023224"/>
    </source>
</evidence>
<dbReference type="KEGG" id="mag:amb3701"/>
<reference evidence="5 6" key="1">
    <citation type="journal article" date="2005" name="DNA Res.">
        <title>Complete genome sequence of the facultative anaerobic magnetotactic bacterium Magnetospirillum sp. strain AMB-1.</title>
        <authorList>
            <person name="Matsunaga T."/>
            <person name="Okamura Y."/>
            <person name="Fukuda Y."/>
            <person name="Wahyudi A.T."/>
            <person name="Murase Y."/>
            <person name="Takeyama H."/>
        </authorList>
    </citation>
    <scope>NUCLEOTIDE SEQUENCE [LARGE SCALE GENOMIC DNA]</scope>
    <source>
        <strain evidence="6">ATCC 700264 / AMB-1</strain>
    </source>
</reference>
<evidence type="ECO:0000256" key="3">
    <source>
        <dbReference type="SAM" id="Phobius"/>
    </source>
</evidence>
<dbReference type="PANTHER" id="PTHR32089:SF112">
    <property type="entry name" value="LYSOZYME-LIKE PROTEIN-RELATED"/>
    <property type="match status" value="1"/>
</dbReference>
<dbReference type="AlphaFoldDB" id="Q2W0X0"/>
<dbReference type="HOGENOM" id="CLU_000445_107_27_5"/>
<dbReference type="Proteomes" id="UP000007058">
    <property type="component" value="Chromosome"/>
</dbReference>
<keyword evidence="1 2" id="KW-0807">Transducer</keyword>
<keyword evidence="3" id="KW-0812">Transmembrane</keyword>
<proteinExistence type="predicted"/>
<organism evidence="5 6">
    <name type="scientific">Paramagnetospirillum magneticum (strain ATCC 700264 / AMB-1)</name>
    <name type="common">Magnetospirillum magneticum</name>
    <dbReference type="NCBI Taxonomy" id="342108"/>
    <lineage>
        <taxon>Bacteria</taxon>
        <taxon>Pseudomonadati</taxon>
        <taxon>Pseudomonadota</taxon>
        <taxon>Alphaproteobacteria</taxon>
        <taxon>Rhodospirillales</taxon>
        <taxon>Magnetospirillaceae</taxon>
        <taxon>Paramagnetospirillum</taxon>
    </lineage>
</organism>
<name>Q2W0X0_PARM1</name>
<protein>
    <submittedName>
        <fullName evidence="5">Methyl-accepting chemotaxis protein</fullName>
    </submittedName>
</protein>
<dbReference type="Pfam" id="PF00015">
    <property type="entry name" value="MCPsignal"/>
    <property type="match status" value="1"/>
</dbReference>
<dbReference type="GO" id="GO:0007165">
    <property type="term" value="P:signal transduction"/>
    <property type="evidence" value="ECO:0007669"/>
    <property type="project" value="UniProtKB-KW"/>
</dbReference>
<accession>Q2W0X0</accession>
<dbReference type="SUPFAM" id="SSF58104">
    <property type="entry name" value="Methyl-accepting chemotaxis protein (MCP) signaling domain"/>
    <property type="match status" value="1"/>
</dbReference>